<dbReference type="InterPro" id="IPR047057">
    <property type="entry name" value="MerR_fam"/>
</dbReference>
<gene>
    <name evidence="4" type="ORF">ACFO0J_10340</name>
</gene>
<keyword evidence="5" id="KW-1185">Reference proteome</keyword>
<dbReference type="InterPro" id="IPR009061">
    <property type="entry name" value="DNA-bd_dom_put_sf"/>
</dbReference>
<dbReference type="SUPFAM" id="SSF46955">
    <property type="entry name" value="Putative DNA-binding domain"/>
    <property type="match status" value="1"/>
</dbReference>
<evidence type="ECO:0000256" key="2">
    <source>
        <dbReference type="SAM" id="Coils"/>
    </source>
</evidence>
<dbReference type="PANTHER" id="PTHR30204">
    <property type="entry name" value="REDOX-CYCLING DRUG-SENSING TRANSCRIPTIONAL ACTIVATOR SOXR"/>
    <property type="match status" value="1"/>
</dbReference>
<dbReference type="EMBL" id="JBHSDY010000006">
    <property type="protein sequence ID" value="MFC4298438.1"/>
    <property type="molecule type" value="Genomic_DNA"/>
</dbReference>
<dbReference type="RefSeq" id="WP_376813001.1">
    <property type="nucleotide sequence ID" value="NZ_JBHSDY010000006.1"/>
</dbReference>
<proteinExistence type="predicted"/>
<comment type="caution">
    <text evidence="4">The sequence shown here is derived from an EMBL/GenBank/DDBJ whole genome shotgun (WGS) entry which is preliminary data.</text>
</comment>
<dbReference type="Pfam" id="PF13411">
    <property type="entry name" value="MerR_1"/>
    <property type="match status" value="1"/>
</dbReference>
<sequence length="154" mass="16954">MMGSTGALDRRMIEKCMKISELARQAGVGVETVRYYQRRGLLAVPEHQAGAYRDYPSDAVEVIRQIRCLRGLDFSLDEIGALLRGGVEGCPDVRAAIQRRIQTTQRDLDGLRRQVAQLRTALKTVPCQKSRLTCGLACLTACARPLACEVPPPA</sequence>
<dbReference type="SMART" id="SM00422">
    <property type="entry name" value="HTH_MERR"/>
    <property type="match status" value="1"/>
</dbReference>
<feature type="domain" description="HTH merR-type" evidence="3">
    <location>
        <begin position="16"/>
        <end position="85"/>
    </location>
</feature>
<name>A0ABV8RYT4_9BURK</name>
<dbReference type="Proteomes" id="UP001595756">
    <property type="component" value="Unassembled WGS sequence"/>
</dbReference>
<dbReference type="PANTHER" id="PTHR30204:SF93">
    <property type="entry name" value="HTH MERR-TYPE DOMAIN-CONTAINING PROTEIN"/>
    <property type="match status" value="1"/>
</dbReference>
<dbReference type="PROSITE" id="PS50937">
    <property type="entry name" value="HTH_MERR_2"/>
    <property type="match status" value="1"/>
</dbReference>
<dbReference type="PRINTS" id="PR00040">
    <property type="entry name" value="HTHMERR"/>
</dbReference>
<evidence type="ECO:0000313" key="4">
    <source>
        <dbReference type="EMBL" id="MFC4298438.1"/>
    </source>
</evidence>
<feature type="coiled-coil region" evidence="2">
    <location>
        <begin position="94"/>
        <end position="121"/>
    </location>
</feature>
<protein>
    <submittedName>
        <fullName evidence="4">MerR family transcriptional regulator</fullName>
    </submittedName>
</protein>
<reference evidence="5" key="1">
    <citation type="journal article" date="2019" name="Int. J. Syst. Evol. Microbiol.">
        <title>The Global Catalogue of Microorganisms (GCM) 10K type strain sequencing project: providing services to taxonomists for standard genome sequencing and annotation.</title>
        <authorList>
            <consortium name="The Broad Institute Genomics Platform"/>
            <consortium name="The Broad Institute Genome Sequencing Center for Infectious Disease"/>
            <person name="Wu L."/>
            <person name="Ma J."/>
        </authorList>
    </citation>
    <scope>NUCLEOTIDE SEQUENCE [LARGE SCALE GENOMIC DNA]</scope>
    <source>
        <strain evidence="5">CGMCC 1.19029</strain>
    </source>
</reference>
<keyword evidence="2" id="KW-0175">Coiled coil</keyword>
<dbReference type="Gene3D" id="1.10.1660.10">
    <property type="match status" value="1"/>
</dbReference>
<evidence type="ECO:0000313" key="5">
    <source>
        <dbReference type="Proteomes" id="UP001595756"/>
    </source>
</evidence>
<keyword evidence="1" id="KW-0238">DNA-binding</keyword>
<accession>A0ABV8RYT4</accession>
<dbReference type="InterPro" id="IPR000551">
    <property type="entry name" value="MerR-type_HTH_dom"/>
</dbReference>
<evidence type="ECO:0000256" key="1">
    <source>
        <dbReference type="ARBA" id="ARBA00023125"/>
    </source>
</evidence>
<organism evidence="4 5">
    <name type="scientific">Castellaniella hirudinis</name>
    <dbReference type="NCBI Taxonomy" id="1144617"/>
    <lineage>
        <taxon>Bacteria</taxon>
        <taxon>Pseudomonadati</taxon>
        <taxon>Pseudomonadota</taxon>
        <taxon>Betaproteobacteria</taxon>
        <taxon>Burkholderiales</taxon>
        <taxon>Alcaligenaceae</taxon>
        <taxon>Castellaniella</taxon>
    </lineage>
</organism>
<evidence type="ECO:0000259" key="3">
    <source>
        <dbReference type="PROSITE" id="PS50937"/>
    </source>
</evidence>